<evidence type="ECO:0000256" key="2">
    <source>
        <dbReference type="ARBA" id="ARBA00004123"/>
    </source>
</evidence>
<keyword evidence="13" id="KW-1185">Reference proteome</keyword>
<evidence type="ECO:0000259" key="11">
    <source>
        <dbReference type="SMART" id="SM00435"/>
    </source>
</evidence>
<evidence type="ECO:0000256" key="3">
    <source>
        <dbReference type="ARBA" id="ARBA00006645"/>
    </source>
</evidence>
<evidence type="ECO:0000256" key="6">
    <source>
        <dbReference type="ARBA" id="ARBA00023235"/>
    </source>
</evidence>
<dbReference type="Gene3D" id="3.90.15.10">
    <property type="entry name" value="Topoisomerase I, Chain A, domain 3"/>
    <property type="match status" value="1"/>
</dbReference>
<feature type="compositionally biased region" description="Basic and acidic residues" evidence="10">
    <location>
        <begin position="525"/>
        <end position="534"/>
    </location>
</feature>
<dbReference type="Gene3D" id="1.10.10.41">
    <property type="entry name" value="Yeast DNA topoisomerase - domain 1"/>
    <property type="match status" value="1"/>
</dbReference>
<dbReference type="Gene3D" id="2.170.11.10">
    <property type="entry name" value="DNA Topoisomerase I, domain 2"/>
    <property type="match status" value="1"/>
</dbReference>
<dbReference type="InterPro" id="IPR014711">
    <property type="entry name" value="TopoI_cat_a-hlx-sub_euk"/>
</dbReference>
<comment type="catalytic activity">
    <reaction evidence="1 9">
        <text>ATP-independent breakage of single-stranded DNA, followed by passage and rejoining.</text>
        <dbReference type="EC" id="5.6.2.1"/>
    </reaction>
</comment>
<dbReference type="PANTHER" id="PTHR10290">
    <property type="entry name" value="DNA TOPOISOMERASE I"/>
    <property type="match status" value="1"/>
</dbReference>
<dbReference type="FunFam" id="3.90.15.10:FF:000003">
    <property type="entry name" value="DNA topoisomerase I"/>
    <property type="match status" value="1"/>
</dbReference>
<dbReference type="VEuPathDB" id="TriTrypDB:ADEAN_000231200"/>
<gene>
    <name evidence="12" type="ORF">ADEAN_000231200</name>
</gene>
<sequence length="642" mass="73558">MTKKEEEKKVKVESDDENGTQTQEWWEQEDLQIATKGEKRWDTLVHNGVMFPPDYVPHGIPILYKGEVFKMTPEEEEVATMFAVMKETDYYQSPVFRDNFFSSWREILDKRLANGGSHPIKELVFCDFSQIYNWHQAEREKKKSLTSEEKKKIKQENDALAEPYKTCLWDGREEQVANFRVEPPGLFRGRGKHPLAGKLKKRIYPEDIIINIGKDAPVPTPSIPGKWKEIRHDNTVTWLATWRDTILDSSKYVMLAPSSTIKGQSDMMKFEKARKLKGIIDNIRDSYMKDFKSNDIHEAQRAVAMYFIDRLALRVGNEKSEDEADTVGCCSLRVEHLTLLPDSRVGFDFLGKDSIRYQNEVDVVPEVHALLARFMKGKRPENDVFDQLTTTQLNDHLKSFMEGLTAKVFRTYNASITLDKWFKEKPVDKNMTIPDKLAYFNEANTQVAILCNHQKSVSKNFKTQMFQLSAKSEYTNAIINDLEHAKASLKKGKSLQEVSKEFFESQDKQQLEWLEEYGTEEQRKEYKEIMEKRKNPSKSSRTSSKSKSKSSKASTKKKTPTKKIKVEEESDEDAPLGALVGKSPAKKDTKKKAAAKPAKKKAAAKKKSTPVKRARSASTKGSSTKKKKVESDDDEDVPLGSL</sequence>
<dbReference type="GO" id="GO:0007059">
    <property type="term" value="P:chromosome segregation"/>
    <property type="evidence" value="ECO:0007669"/>
    <property type="project" value="TreeGrafter"/>
</dbReference>
<dbReference type="InterPro" id="IPR001631">
    <property type="entry name" value="TopoI"/>
</dbReference>
<keyword evidence="7" id="KW-0539">Nucleus</keyword>
<feature type="compositionally biased region" description="Acidic residues" evidence="10">
    <location>
        <begin position="631"/>
        <end position="642"/>
    </location>
</feature>
<feature type="compositionally biased region" description="Basic and acidic residues" evidence="10">
    <location>
        <begin position="1"/>
        <end position="13"/>
    </location>
</feature>
<feature type="compositionally biased region" description="Basic residues" evidence="10">
    <location>
        <begin position="588"/>
        <end position="615"/>
    </location>
</feature>
<dbReference type="FunFam" id="2.170.11.10:FF:000001">
    <property type="entry name" value="DNA topoisomerase I"/>
    <property type="match status" value="1"/>
</dbReference>
<dbReference type="CDD" id="cd00659">
    <property type="entry name" value="Topo_IB_C"/>
    <property type="match status" value="1"/>
</dbReference>
<evidence type="ECO:0000256" key="5">
    <source>
        <dbReference type="ARBA" id="ARBA00023125"/>
    </source>
</evidence>
<dbReference type="Proteomes" id="UP000515908">
    <property type="component" value="Chromosome 04"/>
</dbReference>
<dbReference type="Pfam" id="PF01028">
    <property type="entry name" value="Topoisom_I"/>
    <property type="match status" value="1"/>
</dbReference>
<feature type="region of interest" description="Disordered" evidence="10">
    <location>
        <begin position="1"/>
        <end position="23"/>
    </location>
</feature>
<dbReference type="GO" id="GO:0005730">
    <property type="term" value="C:nucleolus"/>
    <property type="evidence" value="ECO:0007669"/>
    <property type="project" value="TreeGrafter"/>
</dbReference>
<protein>
    <recommendedName>
        <fullName evidence="9">DNA topoisomerase I</fullName>
        <ecNumber evidence="9">5.6.2.1</ecNumber>
    </recommendedName>
    <alternativeName>
        <fullName evidence="9">DNA topoisomerase 1</fullName>
    </alternativeName>
</protein>
<evidence type="ECO:0000256" key="10">
    <source>
        <dbReference type="SAM" id="MobiDB-lite"/>
    </source>
</evidence>
<evidence type="ECO:0000313" key="13">
    <source>
        <dbReference type="Proteomes" id="UP000515908"/>
    </source>
</evidence>
<dbReference type="FunFam" id="1.10.10.41:FF:000001">
    <property type="entry name" value="DNA topoisomerase I"/>
    <property type="match status" value="1"/>
</dbReference>
<evidence type="ECO:0000256" key="4">
    <source>
        <dbReference type="ARBA" id="ARBA00023029"/>
    </source>
</evidence>
<evidence type="ECO:0000256" key="8">
    <source>
        <dbReference type="PROSITE-ProRule" id="PRU01382"/>
    </source>
</evidence>
<dbReference type="GO" id="GO:0006265">
    <property type="term" value="P:DNA topological change"/>
    <property type="evidence" value="ECO:0007669"/>
    <property type="project" value="UniProtKB-UniRule"/>
</dbReference>
<comment type="similarity">
    <text evidence="3 9">Belongs to the type IB topoisomerase family.</text>
</comment>
<comment type="caution">
    <text evidence="8">Lacks conserved residue(s) required for the propagation of feature annotation.</text>
</comment>
<dbReference type="InterPro" id="IPR013034">
    <property type="entry name" value="DNA_topo_DNA_db_N_dom1"/>
</dbReference>
<comment type="subcellular location">
    <subcellularLocation>
        <location evidence="2">Nucleus</location>
    </subcellularLocation>
</comment>
<dbReference type="PRINTS" id="PR00416">
    <property type="entry name" value="EUTPISMRASEI"/>
</dbReference>
<dbReference type="AlphaFoldDB" id="A0A7G2C5I4"/>
<feature type="region of interest" description="Disordered" evidence="10">
    <location>
        <begin position="525"/>
        <end position="642"/>
    </location>
</feature>
<reference evidence="12 13" key="1">
    <citation type="submission" date="2020-08" db="EMBL/GenBank/DDBJ databases">
        <authorList>
            <person name="Newling K."/>
            <person name="Davey J."/>
            <person name="Forrester S."/>
        </authorList>
    </citation>
    <scope>NUCLEOTIDE SEQUENCE [LARGE SCALE GENOMIC DNA]</scope>
    <source>
        <strain evidence="13">Crithidia deanei Carvalho (ATCC PRA-265)</strain>
    </source>
</reference>
<dbReference type="InterPro" id="IPR011010">
    <property type="entry name" value="DNA_brk_join_enz"/>
</dbReference>
<keyword evidence="6 9" id="KW-0413">Isomerase</keyword>
<dbReference type="GO" id="GO:0003917">
    <property type="term" value="F:DNA topoisomerase type I (single strand cut, ATP-independent) activity"/>
    <property type="evidence" value="ECO:0007669"/>
    <property type="project" value="UniProtKB-UniRule"/>
</dbReference>
<evidence type="ECO:0000256" key="1">
    <source>
        <dbReference type="ARBA" id="ARBA00000213"/>
    </source>
</evidence>
<feature type="domain" description="DNA topoisomerase I eukaryotic-type" evidence="11">
    <location>
        <begin position="186"/>
        <end position="630"/>
    </location>
</feature>
<organism evidence="12 13">
    <name type="scientific">Angomonas deanei</name>
    <dbReference type="NCBI Taxonomy" id="59799"/>
    <lineage>
        <taxon>Eukaryota</taxon>
        <taxon>Discoba</taxon>
        <taxon>Euglenozoa</taxon>
        <taxon>Kinetoplastea</taxon>
        <taxon>Metakinetoplastina</taxon>
        <taxon>Trypanosomatida</taxon>
        <taxon>Trypanosomatidae</taxon>
        <taxon>Strigomonadinae</taxon>
        <taxon>Angomonas</taxon>
    </lineage>
</organism>
<dbReference type="InterPro" id="IPR013030">
    <property type="entry name" value="DNA_topo_DNA_db_N_dom2"/>
</dbReference>
<dbReference type="EC" id="5.6.2.1" evidence="9"/>
<keyword evidence="5 8" id="KW-0238">DNA-binding</keyword>
<proteinExistence type="inferred from homology"/>
<dbReference type="SMART" id="SM00435">
    <property type="entry name" value="TOPEUc"/>
    <property type="match status" value="1"/>
</dbReference>
<name>A0A7G2C5I4_9TRYP</name>
<dbReference type="GO" id="GO:0005694">
    <property type="term" value="C:chromosome"/>
    <property type="evidence" value="ECO:0007669"/>
    <property type="project" value="InterPro"/>
</dbReference>
<dbReference type="CDD" id="cd00660">
    <property type="entry name" value="Topoisomer_IB_N"/>
    <property type="match status" value="1"/>
</dbReference>
<dbReference type="SUPFAM" id="SSF56349">
    <property type="entry name" value="DNA breaking-rejoining enzymes"/>
    <property type="match status" value="1"/>
</dbReference>
<dbReference type="Pfam" id="PF02919">
    <property type="entry name" value="Topoisom_I_N"/>
    <property type="match status" value="1"/>
</dbReference>
<accession>A0A7G2C5I4</accession>
<evidence type="ECO:0000313" key="12">
    <source>
        <dbReference type="EMBL" id="CAD2214859.1"/>
    </source>
</evidence>
<dbReference type="SUPFAM" id="SSF56741">
    <property type="entry name" value="Eukaryotic DNA topoisomerase I, N-terminal DNA-binding fragment"/>
    <property type="match status" value="1"/>
</dbReference>
<dbReference type="PANTHER" id="PTHR10290:SF3">
    <property type="entry name" value="DNA TOPOISOMERASE 1"/>
    <property type="match status" value="1"/>
</dbReference>
<comment type="function">
    <text evidence="9">Releases the supercoiling and torsional tension of DNA introduced during the DNA replication and transcription by transiently cleaving and rejoining one strand of the DNA duplex. Introduces a single-strand break via transesterification at the specific target site 5'-[CT]CCTTp site in duplex DNA. The scissile phosphodiester is attacked by the catalytic tyrosine of the enzyme, resulting in the formation of a DNA-(3'-phosphotyrosyl)-enzyme intermediate and the expulsion of a 5'-OH DNA strand. The free DNA strand then undergoes passage around the unbroken strand thus removing DNA supercoils. Finally, in the religation step, the DNA 5'-OH attacks the covalent intermediate to expel the active-site tyrosine and restore the DNA phosphodiester backbone.</text>
</comment>
<dbReference type="PROSITE" id="PS52038">
    <property type="entry name" value="TOPO_IB_2"/>
    <property type="match status" value="1"/>
</dbReference>
<dbReference type="EMBL" id="LR877148">
    <property type="protein sequence ID" value="CAD2214859.1"/>
    <property type="molecule type" value="Genomic_DNA"/>
</dbReference>
<dbReference type="InterPro" id="IPR013499">
    <property type="entry name" value="TopoI_euk"/>
</dbReference>
<keyword evidence="4 9" id="KW-0799">Topoisomerase</keyword>
<feature type="compositionally biased region" description="Basic residues" evidence="10">
    <location>
        <begin position="544"/>
        <end position="563"/>
    </location>
</feature>
<dbReference type="InterPro" id="IPR013500">
    <property type="entry name" value="TopoI_cat_euk"/>
</dbReference>
<dbReference type="InterPro" id="IPR008336">
    <property type="entry name" value="TopoI_DNA-bd_euk"/>
</dbReference>
<dbReference type="GO" id="GO:0003677">
    <property type="term" value="F:DNA binding"/>
    <property type="evidence" value="ECO:0007669"/>
    <property type="project" value="UniProtKB-UniRule"/>
</dbReference>
<evidence type="ECO:0000256" key="7">
    <source>
        <dbReference type="ARBA" id="ARBA00023242"/>
    </source>
</evidence>
<evidence type="ECO:0000256" key="9">
    <source>
        <dbReference type="RuleBase" id="RU365101"/>
    </source>
</evidence>
<dbReference type="InterPro" id="IPR036202">
    <property type="entry name" value="TopoI_DNA-bd_euk_N_sf"/>
</dbReference>
<dbReference type="InterPro" id="IPR051062">
    <property type="entry name" value="Topoisomerase_IB"/>
</dbReference>
<dbReference type="GO" id="GO:0006260">
    <property type="term" value="P:DNA replication"/>
    <property type="evidence" value="ECO:0007669"/>
    <property type="project" value="TreeGrafter"/>
</dbReference>